<dbReference type="SUPFAM" id="SSF48452">
    <property type="entry name" value="TPR-like"/>
    <property type="match status" value="2"/>
</dbReference>
<evidence type="ECO:0000256" key="2">
    <source>
        <dbReference type="SAM" id="Coils"/>
    </source>
</evidence>
<evidence type="ECO:0000313" key="5">
    <source>
        <dbReference type="Proteomes" id="UP000239532"/>
    </source>
</evidence>
<keyword evidence="5" id="KW-1185">Reference proteome</keyword>
<reference evidence="4 5" key="1">
    <citation type="submission" date="2016-11" db="EMBL/GenBank/DDBJ databases">
        <title>Trade-off between light-utilization and light-protection in marine flavobacteria.</title>
        <authorList>
            <person name="Kumagai Y."/>
        </authorList>
    </citation>
    <scope>NUCLEOTIDE SEQUENCE [LARGE SCALE GENOMIC DNA]</scope>
    <source>
        <strain evidence="4 5">JCM 17109</strain>
    </source>
</reference>
<keyword evidence="3" id="KW-0732">Signal</keyword>
<dbReference type="PROSITE" id="PS50005">
    <property type="entry name" value="TPR"/>
    <property type="match status" value="1"/>
</dbReference>
<dbReference type="InterPro" id="IPR019734">
    <property type="entry name" value="TPR_rpt"/>
</dbReference>
<proteinExistence type="predicted"/>
<dbReference type="SMART" id="SM00028">
    <property type="entry name" value="TPR"/>
    <property type="match status" value="4"/>
</dbReference>
<keyword evidence="2" id="KW-0175">Coiled coil</keyword>
<evidence type="ECO:0000313" key="4">
    <source>
        <dbReference type="EMBL" id="PRP68087.1"/>
    </source>
</evidence>
<dbReference type="Gene3D" id="1.25.40.10">
    <property type="entry name" value="Tetratricopeptide repeat domain"/>
    <property type="match status" value="4"/>
</dbReference>
<feature type="chain" id="PRO_5015747300" description="Tetratricopeptide repeat-like domain-containing protein" evidence="3">
    <location>
        <begin position="19"/>
        <end position="596"/>
    </location>
</feature>
<evidence type="ECO:0000256" key="1">
    <source>
        <dbReference type="PROSITE-ProRule" id="PRU00339"/>
    </source>
</evidence>
<sequence length="596" mass="69224">MKYIFLFLIMSFTNLGHAQNLQLADNYADQGEYEKAYAIYAKAYATNNRNFNILFRMVGFQQQLENYQRADSLLDTGEKTAYNKLLFPIEKGYNASLQGKDSLASNYYQIAIQQIDSIPKYGYNIAQSFERRSLLKEAIESYERTMKVDPSMDYNFQTARLYGEQGELELMFEKYIDLMENNEQIVPRIQAVFSQYVTDDAATESNQALRKALLLRLRKEPKLLYNQILSWLFVQQKDFNAAFIQEKAIYNRTKENIFGLLDLAATANEENDDLAAQNILQYIIETSQVERIRYLAQVLQLKIETANTQVTDYTVIKTKYESMLEQYGKAEESFLLQLDYANFMAFKSGDYQQGIDLLTALEQQKLASFQKAEVKMLLADILVLQEQFNRALILYSQIQNDLPDSEIAQESQFKVARTSYFQGDFKWSLTQLKVLRGATSKLIANDAMQLSLTISDHSLYDTTFVALKAFAKAELKQYQNKNQEALSLYEALLQEHKGDDIEDEALLQQAKLFELDGKWQKAQENYRSIIDNFGDGILADDALYRLGMLLEEELQQQEEAQKIYEKIIYNHADSIFFIDARRRYRRLRGDFETSEI</sequence>
<organism evidence="4 5">
    <name type="scientific">Nonlabens agnitus</name>
    <dbReference type="NCBI Taxonomy" id="870484"/>
    <lineage>
        <taxon>Bacteria</taxon>
        <taxon>Pseudomonadati</taxon>
        <taxon>Bacteroidota</taxon>
        <taxon>Flavobacteriia</taxon>
        <taxon>Flavobacteriales</taxon>
        <taxon>Flavobacteriaceae</taxon>
        <taxon>Nonlabens</taxon>
    </lineage>
</organism>
<comment type="caution">
    <text evidence="4">The sequence shown here is derived from an EMBL/GenBank/DDBJ whole genome shotgun (WGS) entry which is preliminary data.</text>
</comment>
<keyword evidence="1" id="KW-0802">TPR repeat</keyword>
<dbReference type="InterPro" id="IPR011990">
    <property type="entry name" value="TPR-like_helical_dom_sf"/>
</dbReference>
<dbReference type="Proteomes" id="UP000239532">
    <property type="component" value="Unassembled WGS sequence"/>
</dbReference>
<dbReference type="AlphaFoldDB" id="A0A2S9WX86"/>
<feature type="signal peptide" evidence="3">
    <location>
        <begin position="1"/>
        <end position="18"/>
    </location>
</feature>
<evidence type="ECO:0008006" key="6">
    <source>
        <dbReference type="Google" id="ProtNLM"/>
    </source>
</evidence>
<protein>
    <recommendedName>
        <fullName evidence="6">Tetratricopeptide repeat-like domain-containing protein</fullName>
    </recommendedName>
</protein>
<feature type="repeat" description="TPR" evidence="1">
    <location>
        <begin position="119"/>
        <end position="152"/>
    </location>
</feature>
<feature type="coiled-coil region" evidence="2">
    <location>
        <begin position="468"/>
        <end position="495"/>
    </location>
</feature>
<dbReference type="EMBL" id="MQUC01000003">
    <property type="protein sequence ID" value="PRP68087.1"/>
    <property type="molecule type" value="Genomic_DNA"/>
</dbReference>
<dbReference type="OrthoDB" id="9763354at2"/>
<name>A0A2S9WX86_9FLAO</name>
<dbReference type="RefSeq" id="WP_105983763.1">
    <property type="nucleotide sequence ID" value="NZ_MQUC01000003.1"/>
</dbReference>
<evidence type="ECO:0000256" key="3">
    <source>
        <dbReference type="SAM" id="SignalP"/>
    </source>
</evidence>
<accession>A0A2S9WX86</accession>
<gene>
    <name evidence="4" type="ORF">BST86_13810</name>
</gene>
<dbReference type="Pfam" id="PF13174">
    <property type="entry name" value="TPR_6"/>
    <property type="match status" value="2"/>
</dbReference>